<reference evidence="1" key="1">
    <citation type="submission" date="2023-04" db="EMBL/GenBank/DDBJ databases">
        <title>A chromosome-level genome assembly of the parasitoid wasp Eretmocerus hayati.</title>
        <authorList>
            <person name="Zhong Y."/>
            <person name="Liu S."/>
            <person name="Liu Y."/>
        </authorList>
    </citation>
    <scope>NUCLEOTIDE SEQUENCE</scope>
    <source>
        <strain evidence="1">ZJU_SS_LIU_2023</strain>
    </source>
</reference>
<keyword evidence="2" id="KW-1185">Reference proteome</keyword>
<evidence type="ECO:0000313" key="1">
    <source>
        <dbReference type="EMBL" id="KAJ8666498.1"/>
    </source>
</evidence>
<name>A0ACC2N712_9HYME</name>
<protein>
    <submittedName>
        <fullName evidence="1">Uncharacterized protein</fullName>
    </submittedName>
</protein>
<evidence type="ECO:0000313" key="2">
    <source>
        <dbReference type="Proteomes" id="UP001239111"/>
    </source>
</evidence>
<gene>
    <name evidence="1" type="ORF">QAD02_008160</name>
</gene>
<dbReference type="Proteomes" id="UP001239111">
    <property type="component" value="Chromosome 4"/>
</dbReference>
<organism evidence="1 2">
    <name type="scientific">Eretmocerus hayati</name>
    <dbReference type="NCBI Taxonomy" id="131215"/>
    <lineage>
        <taxon>Eukaryota</taxon>
        <taxon>Metazoa</taxon>
        <taxon>Ecdysozoa</taxon>
        <taxon>Arthropoda</taxon>
        <taxon>Hexapoda</taxon>
        <taxon>Insecta</taxon>
        <taxon>Pterygota</taxon>
        <taxon>Neoptera</taxon>
        <taxon>Endopterygota</taxon>
        <taxon>Hymenoptera</taxon>
        <taxon>Apocrita</taxon>
        <taxon>Proctotrupomorpha</taxon>
        <taxon>Chalcidoidea</taxon>
        <taxon>Aphelinidae</taxon>
        <taxon>Aphelininae</taxon>
        <taxon>Eretmocerus</taxon>
    </lineage>
</organism>
<proteinExistence type="predicted"/>
<accession>A0ACC2N712</accession>
<dbReference type="EMBL" id="CM056744">
    <property type="protein sequence ID" value="KAJ8666498.1"/>
    <property type="molecule type" value="Genomic_DNA"/>
</dbReference>
<sequence length="165" mass="18769">MQKFRNIQLWSTRFICGLSFEVLLKKPIVIRDPSSQDVTGNQRSMNYGEMDRLSDRMANFLRAKLDESKSGRDIIAVSLRPSEELPVILLAIMKSGMAYLPLDLEYPRERVDYILKDSQPAICILDTSGDNDSNLSTSTSNCMITVSCVMEIIYLHDISAVRRTR</sequence>
<comment type="caution">
    <text evidence="1">The sequence shown here is derived from an EMBL/GenBank/DDBJ whole genome shotgun (WGS) entry which is preliminary data.</text>
</comment>